<gene>
    <name evidence="1" type="ORF">TIFTF001_002020</name>
</gene>
<keyword evidence="2" id="KW-1185">Reference proteome</keyword>
<name>A0AA87ZBF1_FICCA</name>
<dbReference type="AlphaFoldDB" id="A0AA87ZBF1"/>
<dbReference type="Pfam" id="PF04640">
    <property type="entry name" value="PLATZ"/>
    <property type="match status" value="1"/>
</dbReference>
<reference evidence="1" key="1">
    <citation type="submission" date="2023-07" db="EMBL/GenBank/DDBJ databases">
        <title>draft genome sequence of fig (Ficus carica).</title>
        <authorList>
            <person name="Takahashi T."/>
            <person name="Nishimura K."/>
        </authorList>
    </citation>
    <scope>NUCLEOTIDE SEQUENCE</scope>
</reference>
<accession>A0AA87ZBF1</accession>
<organism evidence="1 2">
    <name type="scientific">Ficus carica</name>
    <name type="common">Common fig</name>
    <dbReference type="NCBI Taxonomy" id="3494"/>
    <lineage>
        <taxon>Eukaryota</taxon>
        <taxon>Viridiplantae</taxon>
        <taxon>Streptophyta</taxon>
        <taxon>Embryophyta</taxon>
        <taxon>Tracheophyta</taxon>
        <taxon>Spermatophyta</taxon>
        <taxon>Magnoliopsida</taxon>
        <taxon>eudicotyledons</taxon>
        <taxon>Gunneridae</taxon>
        <taxon>Pentapetalae</taxon>
        <taxon>rosids</taxon>
        <taxon>fabids</taxon>
        <taxon>Rosales</taxon>
        <taxon>Moraceae</taxon>
        <taxon>Ficeae</taxon>
        <taxon>Ficus</taxon>
    </lineage>
</organism>
<comment type="caution">
    <text evidence="1">The sequence shown here is derived from an EMBL/GenBank/DDBJ whole genome shotgun (WGS) entry which is preliminary data.</text>
</comment>
<protein>
    <submittedName>
        <fullName evidence="1">Uncharacterized protein</fullName>
    </submittedName>
</protein>
<dbReference type="InterPro" id="IPR006734">
    <property type="entry name" value="PLATZ"/>
</dbReference>
<proteinExistence type="predicted"/>
<evidence type="ECO:0000313" key="2">
    <source>
        <dbReference type="Proteomes" id="UP001187192"/>
    </source>
</evidence>
<dbReference type="Proteomes" id="UP001187192">
    <property type="component" value="Unassembled WGS sequence"/>
</dbReference>
<evidence type="ECO:0000313" key="1">
    <source>
        <dbReference type="EMBL" id="GMN28395.1"/>
    </source>
</evidence>
<dbReference type="EMBL" id="BTGU01000002">
    <property type="protein sequence ID" value="GMN28395.1"/>
    <property type="molecule type" value="Genomic_DNA"/>
</dbReference>
<sequence length="74" mass="7858">MTSSSTSSISSALEVSLPILDVVPLAAMEIYVDCSQIQPYKCNRQQVIALNPLPHSGPAACISASCNGFFKEVQ</sequence>